<evidence type="ECO:0000313" key="2">
    <source>
        <dbReference type="EMBL" id="ORY41446.1"/>
    </source>
</evidence>
<dbReference type="PANTHER" id="PTHR45662:SF2">
    <property type="entry name" value="PHOSPHATIDYLINOSITOL-3-PHOSPHATASE SAC1"/>
    <property type="match status" value="1"/>
</dbReference>
<dbReference type="PROSITE" id="PS50275">
    <property type="entry name" value="SAC"/>
    <property type="match status" value="1"/>
</dbReference>
<sequence>MLVHVWESPRIILLEEEGYVLAFSAPEPNGGVHCALQTIEEASLSASDRQNEPPGQEALGCLGLLRVEGKTHLAVVTQTTYEGPQEMGEWQGVGAESVYCVREVQIYCLDDGPLGPEPAEKGSTCFALKHFLGDGSFFYSGTPGFDITMRLAERLEVDKRRAEACAPVSRTAEDDRDPNRWHCPPTSLADLPSDPELLYNIFMLTPLFRFRNSLPPGLRRVFDIRGFAVPICQGYFSTCQVEHGGEKALLTLISRRRWARAGPRFIKRGIDEQGNVANFAETETILRTSSKCWSFVEIRGSVPLFWKERPSSTRRPDISIHEPLADSLRPFRFHFYSLFKDYGPVHILDLMNTSPKGTLAPEEKLGAAYAGLDQLASNYEPEFMEKTFYRTFDVQQVEHAHAGVDCIPARLAEAVEKDVAKIGATLVTLGKHGRLEEVVQRQEGVFRVNCRDCCDRTNLGQWIISRTAISQYLAAEGLPPLEGSQLERSHRILFSENGDALATIYAGSPAMNSAFVRSGRAAHHVLMENIYSGLLRRKQQRLYDPEKERETEIVTGVQGSQEVPLLRVDQNGALLPM</sequence>
<proteinExistence type="predicted"/>
<dbReference type="STRING" id="106004.A0A1Y2C3B2"/>
<organism evidence="2 3">
    <name type="scientific">Leucosporidium creatinivorum</name>
    <dbReference type="NCBI Taxonomy" id="106004"/>
    <lineage>
        <taxon>Eukaryota</taxon>
        <taxon>Fungi</taxon>
        <taxon>Dikarya</taxon>
        <taxon>Basidiomycota</taxon>
        <taxon>Pucciniomycotina</taxon>
        <taxon>Microbotryomycetes</taxon>
        <taxon>Leucosporidiales</taxon>
        <taxon>Leucosporidium</taxon>
    </lineage>
</organism>
<dbReference type="GO" id="GO:0043812">
    <property type="term" value="F:phosphatidylinositol-4-phosphate phosphatase activity"/>
    <property type="evidence" value="ECO:0007669"/>
    <property type="project" value="TreeGrafter"/>
</dbReference>
<dbReference type="InterPro" id="IPR002013">
    <property type="entry name" value="SAC_dom"/>
</dbReference>
<dbReference type="AlphaFoldDB" id="A0A1Y2C3B2"/>
<reference evidence="2 3" key="1">
    <citation type="submission" date="2016-07" db="EMBL/GenBank/DDBJ databases">
        <title>Pervasive Adenine N6-methylation of Active Genes in Fungi.</title>
        <authorList>
            <consortium name="DOE Joint Genome Institute"/>
            <person name="Mondo S.J."/>
            <person name="Dannebaum R.O."/>
            <person name="Kuo R.C."/>
            <person name="Labutti K."/>
            <person name="Haridas S."/>
            <person name="Kuo A."/>
            <person name="Salamov A."/>
            <person name="Ahrendt S.R."/>
            <person name="Lipzen A."/>
            <person name="Sullivan W."/>
            <person name="Andreopoulos W.B."/>
            <person name="Clum A."/>
            <person name="Lindquist E."/>
            <person name="Daum C."/>
            <person name="Ramamoorthy G.K."/>
            <person name="Gryganskyi A."/>
            <person name="Culley D."/>
            <person name="Magnuson J.K."/>
            <person name="James T.Y."/>
            <person name="O'Malley M.A."/>
            <person name="Stajich J.E."/>
            <person name="Spatafora J.W."/>
            <person name="Visel A."/>
            <person name="Grigoriev I.V."/>
        </authorList>
    </citation>
    <scope>NUCLEOTIDE SEQUENCE [LARGE SCALE GENOMIC DNA]</scope>
    <source>
        <strain evidence="2 3">62-1032</strain>
    </source>
</reference>
<dbReference type="PANTHER" id="PTHR45662">
    <property type="entry name" value="PHOSPHATIDYLINOSITIDE PHOSPHATASE SAC1"/>
    <property type="match status" value="1"/>
</dbReference>
<feature type="domain" description="SAC" evidence="1">
    <location>
        <begin position="128"/>
        <end position="507"/>
    </location>
</feature>
<dbReference type="OrthoDB" id="405996at2759"/>
<evidence type="ECO:0000313" key="3">
    <source>
        <dbReference type="Proteomes" id="UP000193467"/>
    </source>
</evidence>
<gene>
    <name evidence="2" type="ORF">BCR35DRAFT_336443</name>
</gene>
<name>A0A1Y2C3B2_9BASI</name>
<dbReference type="Pfam" id="PF02383">
    <property type="entry name" value="Syja_N"/>
    <property type="match status" value="1"/>
</dbReference>
<dbReference type="GO" id="GO:0005783">
    <property type="term" value="C:endoplasmic reticulum"/>
    <property type="evidence" value="ECO:0007669"/>
    <property type="project" value="TreeGrafter"/>
</dbReference>
<protein>
    <submittedName>
        <fullName evidence="2">Inositol polyphosphate phosphatase</fullName>
    </submittedName>
</protein>
<comment type="caution">
    <text evidence="2">The sequence shown here is derived from an EMBL/GenBank/DDBJ whole genome shotgun (WGS) entry which is preliminary data.</text>
</comment>
<keyword evidence="3" id="KW-1185">Reference proteome</keyword>
<dbReference type="EMBL" id="MCGR01000136">
    <property type="protein sequence ID" value="ORY41446.1"/>
    <property type="molecule type" value="Genomic_DNA"/>
</dbReference>
<evidence type="ECO:0000259" key="1">
    <source>
        <dbReference type="PROSITE" id="PS50275"/>
    </source>
</evidence>
<dbReference type="InParanoid" id="A0A1Y2C3B2"/>
<dbReference type="Proteomes" id="UP000193467">
    <property type="component" value="Unassembled WGS sequence"/>
</dbReference>
<dbReference type="GO" id="GO:0046856">
    <property type="term" value="P:phosphatidylinositol dephosphorylation"/>
    <property type="evidence" value="ECO:0007669"/>
    <property type="project" value="TreeGrafter"/>
</dbReference>
<accession>A0A1Y2C3B2</accession>